<dbReference type="AlphaFoldDB" id="A0A2P2N7C2"/>
<proteinExistence type="predicted"/>
<feature type="compositionally biased region" description="Low complexity" evidence="1">
    <location>
        <begin position="14"/>
        <end position="23"/>
    </location>
</feature>
<organism evidence="2">
    <name type="scientific">Rhizophora mucronata</name>
    <name type="common">Asiatic mangrove</name>
    <dbReference type="NCBI Taxonomy" id="61149"/>
    <lineage>
        <taxon>Eukaryota</taxon>
        <taxon>Viridiplantae</taxon>
        <taxon>Streptophyta</taxon>
        <taxon>Embryophyta</taxon>
        <taxon>Tracheophyta</taxon>
        <taxon>Spermatophyta</taxon>
        <taxon>Magnoliopsida</taxon>
        <taxon>eudicotyledons</taxon>
        <taxon>Gunneridae</taxon>
        <taxon>Pentapetalae</taxon>
        <taxon>rosids</taxon>
        <taxon>fabids</taxon>
        <taxon>Malpighiales</taxon>
        <taxon>Rhizophoraceae</taxon>
        <taxon>Rhizophora</taxon>
    </lineage>
</organism>
<protein>
    <submittedName>
        <fullName evidence="2">Uncharacterized protein</fullName>
    </submittedName>
</protein>
<dbReference type="EMBL" id="GGEC01057894">
    <property type="protein sequence ID" value="MBX38378.1"/>
    <property type="molecule type" value="Transcribed_RNA"/>
</dbReference>
<name>A0A2P2N7C2_RHIMU</name>
<accession>A0A2P2N7C2</accession>
<sequence length="68" mass="7052">MNSQSSLSPHESHGSTGSSSSSSALVGFLRTESKGVVSLPSCQAPTLFVSFSLPFSSFIKRQAQTGSN</sequence>
<evidence type="ECO:0000256" key="1">
    <source>
        <dbReference type="SAM" id="MobiDB-lite"/>
    </source>
</evidence>
<reference evidence="2" key="1">
    <citation type="submission" date="2018-02" db="EMBL/GenBank/DDBJ databases">
        <title>Rhizophora mucronata_Transcriptome.</title>
        <authorList>
            <person name="Meera S.P."/>
            <person name="Sreeshan A."/>
            <person name="Augustine A."/>
        </authorList>
    </citation>
    <scope>NUCLEOTIDE SEQUENCE</scope>
    <source>
        <tissue evidence="2">Leaf</tissue>
    </source>
</reference>
<feature type="region of interest" description="Disordered" evidence="1">
    <location>
        <begin position="1"/>
        <end position="23"/>
    </location>
</feature>
<evidence type="ECO:0000313" key="2">
    <source>
        <dbReference type="EMBL" id="MBX38378.1"/>
    </source>
</evidence>